<dbReference type="PROSITE" id="PS00517">
    <property type="entry name" value="RNASE_3_1"/>
    <property type="match status" value="1"/>
</dbReference>
<evidence type="ECO:0000256" key="6">
    <source>
        <dbReference type="ARBA" id="ARBA00022552"/>
    </source>
</evidence>
<dbReference type="Pfam" id="PF00035">
    <property type="entry name" value="dsrm"/>
    <property type="match status" value="1"/>
</dbReference>
<dbReference type="PANTHER" id="PTHR11207">
    <property type="entry name" value="RIBONUCLEASE III"/>
    <property type="match status" value="1"/>
</dbReference>
<dbReference type="Pfam" id="PF14622">
    <property type="entry name" value="Ribonucleas_3_3"/>
    <property type="match status" value="1"/>
</dbReference>
<dbReference type="SUPFAM" id="SSF69065">
    <property type="entry name" value="RNase III domain-like"/>
    <property type="match status" value="1"/>
</dbReference>
<dbReference type="GO" id="GO:0005737">
    <property type="term" value="C:cytoplasm"/>
    <property type="evidence" value="ECO:0007669"/>
    <property type="project" value="UniProtKB-SubCell"/>
</dbReference>
<dbReference type="GO" id="GO:0010468">
    <property type="term" value="P:regulation of gene expression"/>
    <property type="evidence" value="ECO:0007669"/>
    <property type="project" value="TreeGrafter"/>
</dbReference>
<organism evidence="18 19">
    <name type="scientific">Vagococcus penaei</name>
    <dbReference type="NCBI Taxonomy" id="633807"/>
    <lineage>
        <taxon>Bacteria</taxon>
        <taxon>Bacillati</taxon>
        <taxon>Bacillota</taxon>
        <taxon>Bacilli</taxon>
        <taxon>Lactobacillales</taxon>
        <taxon>Enterococcaceae</taxon>
        <taxon>Vagococcus</taxon>
    </lineage>
</organism>
<accession>A0A1Q2D6J8</accession>
<comment type="subunit">
    <text evidence="4 17">Homodimer.</text>
</comment>
<dbReference type="HAMAP" id="MF_00104">
    <property type="entry name" value="RNase_III"/>
    <property type="match status" value="1"/>
</dbReference>
<dbReference type="SMART" id="SM00535">
    <property type="entry name" value="RIBOc"/>
    <property type="match status" value="1"/>
</dbReference>
<evidence type="ECO:0000256" key="4">
    <source>
        <dbReference type="ARBA" id="ARBA00011738"/>
    </source>
</evidence>
<dbReference type="Gene3D" id="1.10.1520.10">
    <property type="entry name" value="Ribonuclease III domain"/>
    <property type="match status" value="1"/>
</dbReference>
<dbReference type="GO" id="GO:0008033">
    <property type="term" value="P:tRNA processing"/>
    <property type="evidence" value="ECO:0007669"/>
    <property type="project" value="UniProtKB-KW"/>
</dbReference>
<dbReference type="Proteomes" id="UP000188246">
    <property type="component" value="Chromosome"/>
</dbReference>
<comment type="function">
    <text evidence="17">Digests double-stranded RNA. Involved in the processing of primary rRNA transcript to yield the immediate precursors to the large and small rRNAs (23S and 16S). Processes some mRNAs, and tRNAs when they are encoded in the rRNA operon. Processes pre-crRNA and tracrRNA of type II CRISPR loci if present in the organism.</text>
</comment>
<dbReference type="PROSITE" id="PS50137">
    <property type="entry name" value="DS_RBD"/>
    <property type="match status" value="1"/>
</dbReference>
<keyword evidence="19" id="KW-1185">Reference proteome</keyword>
<sequence length="234" mass="26440">MHEELLALLKKTYDVSFKDIDLLAQAFTHSSYVNEHRHLELTDNERLEFLGDAVLELIVSDYLYKHFTDLPEGKLTKLRATIVKEDSLAQFAKDCGFDKYVRLGKGEENSRGRERSSLLCDLFESFLGALYLDQGMTKARAFIYQVVIPKIESGAFSHEMDHKTVLQEVLQKNGDILIEYCLVNEEGPAHNRIFYVEVSADKKVLGTGFGKSKKTAEQKAAEVALAALAEKTDK</sequence>
<dbReference type="Gene3D" id="3.30.160.20">
    <property type="match status" value="1"/>
</dbReference>
<dbReference type="GO" id="GO:0003725">
    <property type="term" value="F:double-stranded RNA binding"/>
    <property type="evidence" value="ECO:0007669"/>
    <property type="project" value="TreeGrafter"/>
</dbReference>
<dbReference type="GO" id="GO:0006364">
    <property type="term" value="P:rRNA processing"/>
    <property type="evidence" value="ECO:0007669"/>
    <property type="project" value="UniProtKB-UniRule"/>
</dbReference>
<evidence type="ECO:0000256" key="10">
    <source>
        <dbReference type="ARBA" id="ARBA00022723"/>
    </source>
</evidence>
<evidence type="ECO:0000256" key="15">
    <source>
        <dbReference type="ARBA" id="ARBA00022884"/>
    </source>
</evidence>
<dbReference type="FunFam" id="1.10.1520.10:FF:000001">
    <property type="entry name" value="Ribonuclease 3"/>
    <property type="match status" value="1"/>
</dbReference>
<evidence type="ECO:0000256" key="5">
    <source>
        <dbReference type="ARBA" id="ARBA00022490"/>
    </source>
</evidence>
<feature type="active site" evidence="17">
    <location>
        <position position="124"/>
    </location>
</feature>
<dbReference type="InterPro" id="IPR036389">
    <property type="entry name" value="RNase_III_sf"/>
</dbReference>
<dbReference type="CDD" id="cd10845">
    <property type="entry name" value="DSRM_RNAse_III_family"/>
    <property type="match status" value="1"/>
</dbReference>
<keyword evidence="8 17" id="KW-0819">tRNA processing</keyword>
<feature type="binding site" evidence="17">
    <location>
        <position position="124"/>
    </location>
    <ligand>
        <name>Mg(2+)</name>
        <dbReference type="ChEBI" id="CHEBI:18420"/>
    </ligand>
</feature>
<dbReference type="NCBIfam" id="TIGR02191">
    <property type="entry name" value="RNaseIII"/>
    <property type="match status" value="1"/>
</dbReference>
<feature type="binding site" evidence="17">
    <location>
        <position position="121"/>
    </location>
    <ligand>
        <name>Mg(2+)</name>
        <dbReference type="ChEBI" id="CHEBI:18420"/>
    </ligand>
</feature>
<evidence type="ECO:0000256" key="9">
    <source>
        <dbReference type="ARBA" id="ARBA00022722"/>
    </source>
</evidence>
<comment type="catalytic activity">
    <reaction evidence="1 17">
        <text>Endonucleolytic cleavage to 5'-phosphomonoester.</text>
        <dbReference type="EC" id="3.1.26.3"/>
    </reaction>
</comment>
<dbReference type="AlphaFoldDB" id="A0A1Q2D6J8"/>
<evidence type="ECO:0000256" key="3">
    <source>
        <dbReference type="ARBA" id="ARBA00010183"/>
    </source>
</evidence>
<evidence type="ECO:0000256" key="14">
    <source>
        <dbReference type="ARBA" id="ARBA00022842"/>
    </source>
</evidence>
<evidence type="ECO:0000256" key="16">
    <source>
        <dbReference type="ARBA" id="ARBA00053741"/>
    </source>
</evidence>
<dbReference type="EMBL" id="CP019609">
    <property type="protein sequence ID" value="AQP54078.1"/>
    <property type="molecule type" value="Genomic_DNA"/>
</dbReference>
<evidence type="ECO:0000256" key="12">
    <source>
        <dbReference type="ARBA" id="ARBA00022759"/>
    </source>
</evidence>
<dbReference type="GO" id="GO:0019843">
    <property type="term" value="F:rRNA binding"/>
    <property type="evidence" value="ECO:0007669"/>
    <property type="project" value="UniProtKB-KW"/>
</dbReference>
<dbReference type="GO" id="GO:0006397">
    <property type="term" value="P:mRNA processing"/>
    <property type="evidence" value="ECO:0007669"/>
    <property type="project" value="UniProtKB-UniRule"/>
</dbReference>
<comment type="similarity">
    <text evidence="3">Belongs to the ribonuclease III family.</text>
</comment>
<keyword evidence="10 17" id="KW-0479">Metal-binding</keyword>
<dbReference type="GO" id="GO:0046872">
    <property type="term" value="F:metal ion binding"/>
    <property type="evidence" value="ECO:0007669"/>
    <property type="project" value="UniProtKB-KW"/>
</dbReference>
<keyword evidence="5 17" id="KW-0963">Cytoplasm</keyword>
<dbReference type="FunFam" id="3.30.160.20:FF:000003">
    <property type="entry name" value="Ribonuclease 3"/>
    <property type="match status" value="1"/>
</dbReference>
<evidence type="ECO:0000256" key="1">
    <source>
        <dbReference type="ARBA" id="ARBA00000109"/>
    </source>
</evidence>
<evidence type="ECO:0000313" key="18">
    <source>
        <dbReference type="EMBL" id="AQP54078.1"/>
    </source>
</evidence>
<evidence type="ECO:0000256" key="2">
    <source>
        <dbReference type="ARBA" id="ARBA00004496"/>
    </source>
</evidence>
<keyword evidence="11 17" id="KW-0699">rRNA-binding</keyword>
<evidence type="ECO:0000256" key="8">
    <source>
        <dbReference type="ARBA" id="ARBA00022694"/>
    </source>
</evidence>
<dbReference type="SUPFAM" id="SSF54768">
    <property type="entry name" value="dsRNA-binding domain-like"/>
    <property type="match status" value="1"/>
</dbReference>
<dbReference type="RefSeq" id="WP_077276153.1">
    <property type="nucleotide sequence ID" value="NZ_CP019609.1"/>
</dbReference>
<keyword evidence="7 17" id="KW-0507">mRNA processing</keyword>
<keyword evidence="15 17" id="KW-0694">RNA-binding</keyword>
<evidence type="ECO:0000256" key="11">
    <source>
        <dbReference type="ARBA" id="ARBA00022730"/>
    </source>
</evidence>
<dbReference type="InterPro" id="IPR011907">
    <property type="entry name" value="RNase_III"/>
</dbReference>
<keyword evidence="12 17" id="KW-0255">Endonuclease</keyword>
<name>A0A1Q2D6J8_9ENTE</name>
<reference evidence="18 19" key="1">
    <citation type="journal article" date="2010" name="Int. J. Syst. Evol. Microbiol.">
        <title>Vagococcus penaei sp. nov., isolated from spoilage microbiota of cooked shrimp (Penaeus vannamei).</title>
        <authorList>
            <person name="Jaffres E."/>
            <person name="Prevost H."/>
            <person name="Rossero A."/>
            <person name="Joffraud J.J."/>
            <person name="Dousset X."/>
        </authorList>
    </citation>
    <scope>NUCLEOTIDE SEQUENCE [LARGE SCALE GENOMIC DNA]</scope>
    <source>
        <strain evidence="18 19">CD276</strain>
    </source>
</reference>
<dbReference type="GO" id="GO:0004525">
    <property type="term" value="F:ribonuclease III activity"/>
    <property type="evidence" value="ECO:0007669"/>
    <property type="project" value="UniProtKB-UniRule"/>
</dbReference>
<dbReference type="CDD" id="cd00593">
    <property type="entry name" value="RIBOc"/>
    <property type="match status" value="1"/>
</dbReference>
<dbReference type="PANTHER" id="PTHR11207:SF0">
    <property type="entry name" value="RIBONUCLEASE 3"/>
    <property type="match status" value="1"/>
</dbReference>
<dbReference type="GO" id="GO:0042802">
    <property type="term" value="F:identical protein binding"/>
    <property type="evidence" value="ECO:0007669"/>
    <property type="project" value="UniProtKB-ARBA"/>
</dbReference>
<dbReference type="EC" id="3.1.26.3" evidence="17"/>
<feature type="binding site" evidence="17">
    <location>
        <position position="48"/>
    </location>
    <ligand>
        <name>Mg(2+)</name>
        <dbReference type="ChEBI" id="CHEBI:18420"/>
    </ligand>
</feature>
<evidence type="ECO:0000256" key="7">
    <source>
        <dbReference type="ARBA" id="ARBA00022664"/>
    </source>
</evidence>
<comment type="cofactor">
    <cofactor evidence="17">
        <name>Mg(2+)</name>
        <dbReference type="ChEBI" id="CHEBI:18420"/>
    </cofactor>
</comment>
<dbReference type="SMART" id="SM00358">
    <property type="entry name" value="DSRM"/>
    <property type="match status" value="1"/>
</dbReference>
<dbReference type="InterPro" id="IPR014720">
    <property type="entry name" value="dsRBD_dom"/>
</dbReference>
<gene>
    <name evidence="17" type="primary">rnc</name>
    <name evidence="18" type="ORF">BW732_07510</name>
</gene>
<keyword evidence="14 17" id="KW-0460">Magnesium</keyword>
<evidence type="ECO:0000256" key="13">
    <source>
        <dbReference type="ARBA" id="ARBA00022801"/>
    </source>
</evidence>
<dbReference type="KEGG" id="vpi:BW732_07510"/>
<dbReference type="STRING" id="633807.BW732_07510"/>
<comment type="function">
    <text evidence="16">Digests double-stranded RNA. Involved in the processing of primary rRNA transcript to yield the immediate precursors to the large and small rRNAs (23S and 16S). Also processes some mRNAs, and tRNAs when they are encoded in the rRNA operon.</text>
</comment>
<proteinExistence type="inferred from homology"/>
<comment type="subcellular location">
    <subcellularLocation>
        <location evidence="2 17">Cytoplasm</location>
    </subcellularLocation>
</comment>
<evidence type="ECO:0000313" key="19">
    <source>
        <dbReference type="Proteomes" id="UP000188246"/>
    </source>
</evidence>
<evidence type="ECO:0000256" key="17">
    <source>
        <dbReference type="HAMAP-Rule" id="MF_00104"/>
    </source>
</evidence>
<feature type="active site" evidence="17">
    <location>
        <position position="52"/>
    </location>
</feature>
<keyword evidence="6 17" id="KW-0698">rRNA processing</keyword>
<protein>
    <recommendedName>
        <fullName evidence="17">Ribonuclease 3</fullName>
        <ecNumber evidence="17">3.1.26.3</ecNumber>
    </recommendedName>
    <alternativeName>
        <fullName evidence="17">Ribonuclease III</fullName>
        <shortName evidence="17">RNase III</shortName>
    </alternativeName>
</protein>
<dbReference type="OrthoDB" id="9805026at2"/>
<dbReference type="PROSITE" id="PS50142">
    <property type="entry name" value="RNASE_3_2"/>
    <property type="match status" value="1"/>
</dbReference>
<keyword evidence="9 17" id="KW-0540">Nuclease</keyword>
<keyword evidence="13 17" id="KW-0378">Hydrolase</keyword>
<dbReference type="InterPro" id="IPR000999">
    <property type="entry name" value="RNase_III_dom"/>
</dbReference>